<evidence type="ECO:0000259" key="8">
    <source>
        <dbReference type="SMART" id="SM01156"/>
    </source>
</evidence>
<gene>
    <name evidence="9" type="ORF">MYAM1_001658</name>
</gene>
<feature type="region of interest" description="Disordered" evidence="7">
    <location>
        <begin position="1"/>
        <end position="55"/>
    </location>
</feature>
<dbReference type="InterPro" id="IPR011989">
    <property type="entry name" value="ARM-like"/>
</dbReference>
<feature type="compositionally biased region" description="Basic and acidic residues" evidence="7">
    <location>
        <begin position="19"/>
        <end position="41"/>
    </location>
</feature>
<dbReference type="InterPro" id="IPR016024">
    <property type="entry name" value="ARM-type_fold"/>
</dbReference>
<dbReference type="InterPro" id="IPR013180">
    <property type="entry name" value="CTNNBL1_N"/>
</dbReference>
<comment type="subcellular location">
    <subcellularLocation>
        <location evidence="1">Nucleus</location>
    </subcellularLocation>
</comment>
<dbReference type="SUPFAM" id="SSF48371">
    <property type="entry name" value="ARM repeat"/>
    <property type="match status" value="1"/>
</dbReference>
<sequence>MDIDKLFKRKWNGPTGKLPSKEGDEDRQERDHDLSKRARVEDFDEADQYDAGVGENDEYVADEDDEDRRFFGGGLTQEQTQILQIMNRNGEESIQETTAESLLAEMRKQLRQLELALKQNQEMRARYPNEPAKFISSEANLHEELRQLVILTTNCALLYPEFVRMNGASLLVELLSHENADIAGAVIQVMEELTDDDVLDDNETDETIKRAGLQAMDALVTALREQQILPLLVSNLGRFNDQPPANDDLAALENYDSDVQGVFHTLSVLENFVSLQQDCAEYIIANTPLLSWLLKRIQYKTFDQNTAHAGELLAILLQDSEENRSVLGQSDGIDALLKVLAVYRKRDPIDQEETEFMENAFDALASALLYEPNKSRFLADEGVELMLLILRAKQASQLRALKVLDLALAGQYGSPQCERFVESLGLKSLFAIFMLPIDSGKKVRGHAIRAQDMEHVLGIMASLLHNLASDNPLRMRVLAKFVEMDYAKIDRLIELRELTLGWVQRTEKSIRDEQRMFQARGMDEESIAELAYLRRLETGLYSLQLIDYLIAWLVMEDDGAQLHIRMLFKRYDLTLEAVIATLEEYRDNLGDALVAGGSDEEGMRTQDIVQALLEYIKSL</sequence>
<feature type="domain" description="Beta-catenin-like protein 1 N-terminal" evidence="8">
    <location>
        <begin position="75"/>
        <end position="187"/>
    </location>
</feature>
<dbReference type="Proteomes" id="UP001219567">
    <property type="component" value="Chromosome 2"/>
</dbReference>
<evidence type="ECO:0000313" key="9">
    <source>
        <dbReference type="EMBL" id="WFC98925.1"/>
    </source>
</evidence>
<keyword evidence="10" id="KW-1185">Reference proteome</keyword>
<protein>
    <recommendedName>
        <fullName evidence="8">Beta-catenin-like protein 1 N-terminal domain-containing protein</fullName>
    </recommendedName>
</protein>
<dbReference type="FunFam" id="1.25.10.10:FF:001136">
    <property type="entry name" value="Beta-catenin-like protein 1"/>
    <property type="match status" value="1"/>
</dbReference>
<organism evidence="9 10">
    <name type="scientific">Malassezia yamatoensis</name>
    <dbReference type="NCBI Taxonomy" id="253288"/>
    <lineage>
        <taxon>Eukaryota</taxon>
        <taxon>Fungi</taxon>
        <taxon>Dikarya</taxon>
        <taxon>Basidiomycota</taxon>
        <taxon>Ustilaginomycotina</taxon>
        <taxon>Malasseziomycetes</taxon>
        <taxon>Malasseziales</taxon>
        <taxon>Malasseziaceae</taxon>
        <taxon>Malassezia</taxon>
    </lineage>
</organism>
<dbReference type="Gene3D" id="1.25.10.10">
    <property type="entry name" value="Leucine-rich Repeat Variant"/>
    <property type="match status" value="1"/>
</dbReference>
<dbReference type="SMART" id="SM01156">
    <property type="entry name" value="DUF1716"/>
    <property type="match status" value="1"/>
</dbReference>
<dbReference type="InterPro" id="IPR039678">
    <property type="entry name" value="CTNNBL1"/>
</dbReference>
<keyword evidence="4 6" id="KW-0175">Coiled coil</keyword>
<dbReference type="Pfam" id="PF08216">
    <property type="entry name" value="CTNNBL"/>
    <property type="match status" value="1"/>
</dbReference>
<evidence type="ECO:0000256" key="4">
    <source>
        <dbReference type="ARBA" id="ARBA00023054"/>
    </source>
</evidence>
<dbReference type="AlphaFoldDB" id="A0AAJ5YRR1"/>
<dbReference type="PANTHER" id="PTHR14978">
    <property type="entry name" value="BETA-CATENIN-LIKE PROTEIN 1 NUCLEAR ASSOCIATED PROTEIN"/>
    <property type="match status" value="1"/>
</dbReference>
<feature type="coiled-coil region" evidence="6">
    <location>
        <begin position="96"/>
        <end position="126"/>
    </location>
</feature>
<keyword evidence="2" id="KW-0597">Phosphoprotein</keyword>
<dbReference type="PANTHER" id="PTHR14978:SF0">
    <property type="entry name" value="BETA-CATENIN-LIKE PROTEIN 1"/>
    <property type="match status" value="1"/>
</dbReference>
<evidence type="ECO:0000256" key="6">
    <source>
        <dbReference type="SAM" id="Coils"/>
    </source>
</evidence>
<name>A0AAJ5YRR1_9BASI</name>
<dbReference type="EMBL" id="CP119944">
    <property type="protein sequence ID" value="WFC98925.1"/>
    <property type="molecule type" value="Genomic_DNA"/>
</dbReference>
<accession>A0AAJ5YRR1</accession>
<reference evidence="9 10" key="1">
    <citation type="submission" date="2023-03" db="EMBL/GenBank/DDBJ databases">
        <title>Mating type loci evolution in Malassezia.</title>
        <authorList>
            <person name="Coelho M.A."/>
        </authorList>
    </citation>
    <scope>NUCLEOTIDE SEQUENCE [LARGE SCALE GENOMIC DNA]</scope>
    <source>
        <strain evidence="9 10">CBS 9725</strain>
    </source>
</reference>
<proteinExistence type="predicted"/>
<dbReference type="GO" id="GO:0005681">
    <property type="term" value="C:spliceosomal complex"/>
    <property type="evidence" value="ECO:0007669"/>
    <property type="project" value="TreeGrafter"/>
</dbReference>
<evidence type="ECO:0000256" key="1">
    <source>
        <dbReference type="ARBA" id="ARBA00004123"/>
    </source>
</evidence>
<keyword evidence="5" id="KW-0539">Nucleus</keyword>
<evidence type="ECO:0000313" key="10">
    <source>
        <dbReference type="Proteomes" id="UP001219567"/>
    </source>
</evidence>
<dbReference type="GO" id="GO:0010467">
    <property type="term" value="P:gene expression"/>
    <property type="evidence" value="ECO:0007669"/>
    <property type="project" value="UniProtKB-ARBA"/>
</dbReference>
<evidence type="ECO:0000256" key="5">
    <source>
        <dbReference type="ARBA" id="ARBA00023242"/>
    </source>
</evidence>
<evidence type="ECO:0000256" key="7">
    <source>
        <dbReference type="SAM" id="MobiDB-lite"/>
    </source>
</evidence>
<evidence type="ECO:0000256" key="3">
    <source>
        <dbReference type="ARBA" id="ARBA00022737"/>
    </source>
</evidence>
<evidence type="ECO:0000256" key="2">
    <source>
        <dbReference type="ARBA" id="ARBA00022553"/>
    </source>
</evidence>
<keyword evidence="3" id="KW-0677">Repeat</keyword>